<protein>
    <recommendedName>
        <fullName evidence="3">ARB-07466-like C-terminal domain-containing protein</fullName>
    </recommendedName>
</protein>
<dbReference type="Pfam" id="PF26571">
    <property type="entry name" value="VldE"/>
    <property type="match status" value="1"/>
</dbReference>
<evidence type="ECO:0000259" key="3">
    <source>
        <dbReference type="Pfam" id="PF26571"/>
    </source>
</evidence>
<keyword evidence="2" id="KW-0472">Membrane</keyword>
<keyword evidence="5" id="KW-1185">Reference proteome</keyword>
<dbReference type="Proteomes" id="UP001216579">
    <property type="component" value="Unassembled WGS sequence"/>
</dbReference>
<keyword evidence="2" id="KW-1133">Transmembrane helix</keyword>
<dbReference type="EMBL" id="JARJBC010000015">
    <property type="protein sequence ID" value="MDF3291973.1"/>
    <property type="molecule type" value="Genomic_DNA"/>
</dbReference>
<accession>A0ABT5ZQ81</accession>
<organism evidence="4 5">
    <name type="scientific">Streptomyces silvisoli</name>
    <dbReference type="NCBI Taxonomy" id="3034235"/>
    <lineage>
        <taxon>Bacteria</taxon>
        <taxon>Bacillati</taxon>
        <taxon>Actinomycetota</taxon>
        <taxon>Actinomycetes</taxon>
        <taxon>Kitasatosporales</taxon>
        <taxon>Streptomycetaceae</taxon>
        <taxon>Streptomyces</taxon>
    </lineage>
</organism>
<evidence type="ECO:0000256" key="1">
    <source>
        <dbReference type="SAM" id="MobiDB-lite"/>
    </source>
</evidence>
<feature type="region of interest" description="Disordered" evidence="1">
    <location>
        <begin position="221"/>
        <end position="263"/>
    </location>
</feature>
<comment type="caution">
    <text evidence="4">The sequence shown here is derived from an EMBL/GenBank/DDBJ whole genome shotgun (WGS) entry which is preliminary data.</text>
</comment>
<keyword evidence="2" id="KW-0812">Transmembrane</keyword>
<feature type="transmembrane region" description="Helical" evidence="2">
    <location>
        <begin position="24"/>
        <end position="43"/>
    </location>
</feature>
<name>A0ABT5ZQ81_9ACTN</name>
<proteinExistence type="predicted"/>
<dbReference type="InterPro" id="IPR058593">
    <property type="entry name" value="ARB_07466-like_C"/>
</dbReference>
<gene>
    <name evidence="4" type="ORF">P3G67_22640</name>
</gene>
<reference evidence="4 5" key="1">
    <citation type="submission" date="2023-03" db="EMBL/GenBank/DDBJ databases">
        <title>Draft genome sequence of Streptomyces sp. RB6PN23 isolated from peat swamp forest in Thailand.</title>
        <authorList>
            <person name="Klaysubun C."/>
            <person name="Duangmal K."/>
        </authorList>
    </citation>
    <scope>NUCLEOTIDE SEQUENCE [LARGE SCALE GENOMIC DNA]</scope>
    <source>
        <strain evidence="4 5">RB6PN23</strain>
    </source>
</reference>
<evidence type="ECO:0000313" key="5">
    <source>
        <dbReference type="Proteomes" id="UP001216579"/>
    </source>
</evidence>
<evidence type="ECO:0000256" key="2">
    <source>
        <dbReference type="SAM" id="Phobius"/>
    </source>
</evidence>
<feature type="domain" description="ARB-07466-like C-terminal" evidence="3">
    <location>
        <begin position="259"/>
        <end position="304"/>
    </location>
</feature>
<sequence length="321" mass="33883">MPVYQPSHQTSGGTRAPRGRRIRCAAALLALLTVVGYVVFVDWTGSHGLDCYVEANGTRLGLQQPQAANAATIGAVASSRDLPERALTIALATAMQESKLHDIKGGDRDSLGLFQQRPSQGWGTAEQILDPVYSSGEFFDELVKIPGYSRLPLTAAAQKVQHSGFPQAYAKHEADASMLAAALYGREPSLSCRVPSGGSPGDPVAVRQRLAREFGAQVLERQGSADGAPAEAAGTGALPGDTSGSTVTVPGDAAADPTDEDPTQHGWALAQWAVAHAPELRIAEVAYRGRIWRARESGSGWVKDAARPGHSYGDVRITVEH</sequence>
<evidence type="ECO:0000313" key="4">
    <source>
        <dbReference type="EMBL" id="MDF3291973.1"/>
    </source>
</evidence>